<evidence type="ECO:0000313" key="1">
    <source>
        <dbReference type="EMBL" id="CAG8526629.1"/>
    </source>
</evidence>
<gene>
    <name evidence="1" type="ORF">SCALOS_LOCUS4285</name>
</gene>
<name>A0ACA9LHC0_9GLOM</name>
<dbReference type="EMBL" id="CAJVPM010005668">
    <property type="protein sequence ID" value="CAG8526629.1"/>
    <property type="molecule type" value="Genomic_DNA"/>
</dbReference>
<proteinExistence type="predicted"/>
<dbReference type="Proteomes" id="UP000789860">
    <property type="component" value="Unassembled WGS sequence"/>
</dbReference>
<reference evidence="1" key="1">
    <citation type="submission" date="2021-06" db="EMBL/GenBank/DDBJ databases">
        <authorList>
            <person name="Kallberg Y."/>
            <person name="Tangrot J."/>
            <person name="Rosling A."/>
        </authorList>
    </citation>
    <scope>NUCLEOTIDE SEQUENCE</scope>
    <source>
        <strain evidence="1">AU212A</strain>
    </source>
</reference>
<sequence>MEGFLNQTKEFVTWIQQNEREFFDAIMKLYCVFPLIFLSSTLFVTAPYAPSISPMHISTVFSGIFFNIINGYTNSRWISVFGRDNYLYNENHQEIYKSPRFIFGVIIFLVGMMINVHHDNILFSLRRNPDNSISKSESIKASTSTNHSSKYKIPNGGLFNYITSPNYFGEIIEWAGFAIAAWFSLPAVIFLIATFSNLVPRSL</sequence>
<evidence type="ECO:0000313" key="2">
    <source>
        <dbReference type="Proteomes" id="UP000789860"/>
    </source>
</evidence>
<keyword evidence="2" id="KW-1185">Reference proteome</keyword>
<protein>
    <submittedName>
        <fullName evidence="1">2172_t:CDS:1</fullName>
    </submittedName>
</protein>
<comment type="caution">
    <text evidence="1">The sequence shown here is derived from an EMBL/GenBank/DDBJ whole genome shotgun (WGS) entry which is preliminary data.</text>
</comment>
<feature type="non-terminal residue" evidence="1">
    <location>
        <position position="203"/>
    </location>
</feature>
<feature type="non-terminal residue" evidence="1">
    <location>
        <position position="1"/>
    </location>
</feature>
<accession>A0ACA9LHC0</accession>
<organism evidence="1 2">
    <name type="scientific">Scutellospora calospora</name>
    <dbReference type="NCBI Taxonomy" id="85575"/>
    <lineage>
        <taxon>Eukaryota</taxon>
        <taxon>Fungi</taxon>
        <taxon>Fungi incertae sedis</taxon>
        <taxon>Mucoromycota</taxon>
        <taxon>Glomeromycotina</taxon>
        <taxon>Glomeromycetes</taxon>
        <taxon>Diversisporales</taxon>
        <taxon>Gigasporaceae</taxon>
        <taxon>Scutellospora</taxon>
    </lineage>
</organism>